<organism evidence="2 3">
    <name type="scientific">Cymbomonas tetramitiformis</name>
    <dbReference type="NCBI Taxonomy" id="36881"/>
    <lineage>
        <taxon>Eukaryota</taxon>
        <taxon>Viridiplantae</taxon>
        <taxon>Chlorophyta</taxon>
        <taxon>Pyramimonadophyceae</taxon>
        <taxon>Pyramimonadales</taxon>
        <taxon>Pyramimonadaceae</taxon>
        <taxon>Cymbomonas</taxon>
    </lineage>
</organism>
<dbReference type="AlphaFoldDB" id="A0AAE0C6A0"/>
<gene>
    <name evidence="2" type="ORF">CYMTET_41380</name>
</gene>
<feature type="compositionally biased region" description="Polar residues" evidence="1">
    <location>
        <begin position="1"/>
        <end position="17"/>
    </location>
</feature>
<keyword evidence="3" id="KW-1185">Reference proteome</keyword>
<sequence length="508" mass="55806">MTDLVQTVSGGQPSIEQTPRRSSRVPGGNPHEQPSFREFIDKIVSNSSEDFEASGKLLRLKRYITPNASCQKIDAILEALAQNTRVEALYIQNFDRGFFDEQMDKLIEVLKLKRIWALNIGEISEVSLDAWYRLLDALPHSAVTHMYATEQFLRGTDLKKLMRDAISLSPGDEMQSSRSVQGGEGGMRRTLRDELRPYVYLKWGEGGSDPPLSSRVAIWLCECGTAGEGGEKAGVGQAGSGDGGDAAEAGAVAPAGNCHLAAERAPEEVRECLAGAWLVALLKDDLGVSACTIVCGEVLVKLVVKAARDRHQEWVCVKADAKSSVHVVHCEAMFEAVERGFLELWVWTDLCFGVESLQAVMQKVSEAVGVEEARGVDTQLPPQGPKADDTKKWSDYSSHKRVPNGSMLLPSTPQTGFGWLAVRGRRVFPGSTQHPLTALGRRSSRTQRHFRERRYMEEDVAEEEEVDQEGDEEEDMGLGLGSSVGWKERAKPMDVVGSLASQSRFLEG</sequence>
<protein>
    <submittedName>
        <fullName evidence="2">Uncharacterized protein</fullName>
    </submittedName>
</protein>
<evidence type="ECO:0000256" key="1">
    <source>
        <dbReference type="SAM" id="MobiDB-lite"/>
    </source>
</evidence>
<evidence type="ECO:0000313" key="3">
    <source>
        <dbReference type="Proteomes" id="UP001190700"/>
    </source>
</evidence>
<name>A0AAE0C6A0_9CHLO</name>
<reference evidence="2 3" key="1">
    <citation type="journal article" date="2015" name="Genome Biol. Evol.">
        <title>Comparative Genomics of a Bacterivorous Green Alga Reveals Evolutionary Causalities and Consequences of Phago-Mixotrophic Mode of Nutrition.</title>
        <authorList>
            <person name="Burns J.A."/>
            <person name="Paasch A."/>
            <person name="Narechania A."/>
            <person name="Kim E."/>
        </authorList>
    </citation>
    <scope>NUCLEOTIDE SEQUENCE [LARGE SCALE GENOMIC DNA]</scope>
    <source>
        <strain evidence="2 3">PLY_AMNH</strain>
    </source>
</reference>
<feature type="compositionally biased region" description="Polar residues" evidence="1">
    <location>
        <begin position="499"/>
        <end position="508"/>
    </location>
</feature>
<dbReference type="EMBL" id="LGRX02027569">
    <property type="protein sequence ID" value="KAK3249182.1"/>
    <property type="molecule type" value="Genomic_DNA"/>
</dbReference>
<accession>A0AAE0C6A0</accession>
<feature type="compositionally biased region" description="Basic and acidic residues" evidence="1">
    <location>
        <begin position="386"/>
        <end position="397"/>
    </location>
</feature>
<evidence type="ECO:0000313" key="2">
    <source>
        <dbReference type="EMBL" id="KAK3249182.1"/>
    </source>
</evidence>
<comment type="caution">
    <text evidence="2">The sequence shown here is derived from an EMBL/GenBank/DDBJ whole genome shotgun (WGS) entry which is preliminary data.</text>
</comment>
<feature type="region of interest" description="Disordered" evidence="1">
    <location>
        <begin position="452"/>
        <end position="508"/>
    </location>
</feature>
<feature type="compositionally biased region" description="Acidic residues" evidence="1">
    <location>
        <begin position="458"/>
        <end position="476"/>
    </location>
</feature>
<proteinExistence type="predicted"/>
<dbReference type="Proteomes" id="UP001190700">
    <property type="component" value="Unassembled WGS sequence"/>
</dbReference>
<feature type="region of interest" description="Disordered" evidence="1">
    <location>
        <begin position="377"/>
        <end position="397"/>
    </location>
</feature>
<feature type="region of interest" description="Disordered" evidence="1">
    <location>
        <begin position="1"/>
        <end position="33"/>
    </location>
</feature>